<feature type="transmembrane region" description="Helical" evidence="14">
    <location>
        <begin position="12"/>
        <end position="32"/>
    </location>
</feature>
<dbReference type="SMART" id="SM01079">
    <property type="entry name" value="CHASE"/>
    <property type="match status" value="1"/>
</dbReference>
<evidence type="ECO:0000313" key="22">
    <source>
        <dbReference type="Proteomes" id="UP001157133"/>
    </source>
</evidence>
<comment type="caution">
    <text evidence="21">The sequence shown here is derived from an EMBL/GenBank/DDBJ whole genome shotgun (WGS) entry which is preliminary data.</text>
</comment>
<dbReference type="PROSITE" id="PS50109">
    <property type="entry name" value="HIS_KIN"/>
    <property type="match status" value="1"/>
</dbReference>
<dbReference type="InterPro" id="IPR005467">
    <property type="entry name" value="His_kinase_dom"/>
</dbReference>
<feature type="transmembrane region" description="Helical" evidence="14">
    <location>
        <begin position="181"/>
        <end position="201"/>
    </location>
</feature>
<feature type="domain" description="CHASE" evidence="19">
    <location>
        <begin position="353"/>
        <end position="527"/>
    </location>
</feature>
<keyword evidence="6 14" id="KW-0812">Transmembrane</keyword>
<keyword evidence="11 14" id="KW-0472">Membrane</keyword>
<reference evidence="21 22" key="1">
    <citation type="submission" date="2023-03" db="EMBL/GenBank/DDBJ databases">
        <title>Draft genome sequence of Thalassotalea eurytherma JCM 18482T.</title>
        <authorList>
            <person name="Sawabe T."/>
        </authorList>
    </citation>
    <scope>NUCLEOTIDE SEQUENCE [LARGE SCALE GENOMIC DNA]</scope>
    <source>
        <strain evidence="21 22">JCM 18482</strain>
    </source>
</reference>
<dbReference type="SUPFAM" id="SSF55785">
    <property type="entry name" value="PYP-like sensor domain (PAS domain)"/>
    <property type="match status" value="2"/>
</dbReference>
<gene>
    <name evidence="21" type="ORF">theurythT_04770</name>
</gene>
<feature type="domain" description="Response regulatory" evidence="16">
    <location>
        <begin position="1292"/>
        <end position="1408"/>
    </location>
</feature>
<dbReference type="CDD" id="cd00082">
    <property type="entry name" value="HisKA"/>
    <property type="match status" value="1"/>
</dbReference>
<dbReference type="Gene3D" id="1.10.287.130">
    <property type="match status" value="1"/>
</dbReference>
<dbReference type="InterPro" id="IPR003594">
    <property type="entry name" value="HATPase_dom"/>
</dbReference>
<dbReference type="SUPFAM" id="SSF47384">
    <property type="entry name" value="Homodimeric domain of signal transducing histidine kinase"/>
    <property type="match status" value="1"/>
</dbReference>
<evidence type="ECO:0000256" key="13">
    <source>
        <dbReference type="PROSITE-ProRule" id="PRU00169"/>
    </source>
</evidence>
<dbReference type="InterPro" id="IPR000014">
    <property type="entry name" value="PAS"/>
</dbReference>
<evidence type="ECO:0000256" key="14">
    <source>
        <dbReference type="SAM" id="Phobius"/>
    </source>
</evidence>
<evidence type="ECO:0000259" key="18">
    <source>
        <dbReference type="PROSITE" id="PS50113"/>
    </source>
</evidence>
<dbReference type="Gene3D" id="1.20.120.160">
    <property type="entry name" value="HPT domain"/>
    <property type="match status" value="1"/>
</dbReference>
<dbReference type="InterPro" id="IPR001610">
    <property type="entry name" value="PAC"/>
</dbReference>
<accession>A0ABQ6H2P1</accession>
<evidence type="ECO:0000259" key="17">
    <source>
        <dbReference type="PROSITE" id="PS50112"/>
    </source>
</evidence>
<evidence type="ECO:0000259" key="20">
    <source>
        <dbReference type="PROSITE" id="PS50894"/>
    </source>
</evidence>
<dbReference type="SUPFAM" id="SSF47226">
    <property type="entry name" value="Histidine-containing phosphotransfer domain, HPT domain"/>
    <property type="match status" value="1"/>
</dbReference>
<dbReference type="CDD" id="cd16922">
    <property type="entry name" value="HATPase_EvgS-ArcB-TorS-like"/>
    <property type="match status" value="1"/>
</dbReference>
<dbReference type="PRINTS" id="PR00344">
    <property type="entry name" value="BCTRLSENSOR"/>
</dbReference>
<dbReference type="PROSITE" id="PS50839">
    <property type="entry name" value="CHASE"/>
    <property type="match status" value="1"/>
</dbReference>
<feature type="transmembrane region" description="Helical" evidence="14">
    <location>
        <begin position="293"/>
        <end position="310"/>
    </location>
</feature>
<evidence type="ECO:0000256" key="10">
    <source>
        <dbReference type="ARBA" id="ARBA00023012"/>
    </source>
</evidence>
<dbReference type="EMBL" id="BSSU01000002">
    <property type="protein sequence ID" value="GLX81025.1"/>
    <property type="molecule type" value="Genomic_DNA"/>
</dbReference>
<dbReference type="Gene3D" id="3.30.450.350">
    <property type="entry name" value="CHASE domain"/>
    <property type="match status" value="1"/>
</dbReference>
<name>A0ABQ6H2P1_9GAMM</name>
<dbReference type="SMART" id="SM00091">
    <property type="entry name" value="PAS"/>
    <property type="match status" value="2"/>
</dbReference>
<evidence type="ECO:0000256" key="5">
    <source>
        <dbReference type="ARBA" id="ARBA00022553"/>
    </source>
</evidence>
<evidence type="ECO:0000259" key="15">
    <source>
        <dbReference type="PROSITE" id="PS50109"/>
    </source>
</evidence>
<feature type="domain" description="PAS" evidence="17">
    <location>
        <begin position="760"/>
        <end position="814"/>
    </location>
</feature>
<dbReference type="InterPro" id="IPR006189">
    <property type="entry name" value="CHASE_dom"/>
</dbReference>
<evidence type="ECO:0000256" key="9">
    <source>
        <dbReference type="ARBA" id="ARBA00022989"/>
    </source>
</evidence>
<dbReference type="Pfam" id="PF01627">
    <property type="entry name" value="Hpt"/>
    <property type="match status" value="1"/>
</dbReference>
<dbReference type="Pfam" id="PF00072">
    <property type="entry name" value="Response_reg"/>
    <property type="match status" value="2"/>
</dbReference>
<dbReference type="CDD" id="cd00130">
    <property type="entry name" value="PAS"/>
    <property type="match status" value="2"/>
</dbReference>
<dbReference type="SMART" id="SM00073">
    <property type="entry name" value="HPT"/>
    <property type="match status" value="1"/>
</dbReference>
<dbReference type="SUPFAM" id="SSF52172">
    <property type="entry name" value="CheY-like"/>
    <property type="match status" value="2"/>
</dbReference>
<comment type="subcellular location">
    <subcellularLocation>
        <location evidence="2">Cell membrane</location>
        <topology evidence="2">Multi-pass membrane protein</topology>
    </subcellularLocation>
</comment>
<keyword evidence="7" id="KW-0547">Nucleotide-binding</keyword>
<dbReference type="CDD" id="cd00088">
    <property type="entry name" value="HPT"/>
    <property type="match status" value="1"/>
</dbReference>
<dbReference type="InterPro" id="IPR035965">
    <property type="entry name" value="PAS-like_dom_sf"/>
</dbReference>
<dbReference type="InterPro" id="IPR036097">
    <property type="entry name" value="HisK_dim/P_sf"/>
</dbReference>
<dbReference type="Pfam" id="PF13426">
    <property type="entry name" value="PAS_9"/>
    <property type="match status" value="1"/>
</dbReference>
<dbReference type="CDD" id="cd17546">
    <property type="entry name" value="REC_hyHK_CKI1_RcsC-like"/>
    <property type="match status" value="2"/>
</dbReference>
<dbReference type="Pfam" id="PF03924">
    <property type="entry name" value="CHASE"/>
    <property type="match status" value="1"/>
</dbReference>
<proteinExistence type="predicted"/>
<dbReference type="Gene3D" id="3.30.450.20">
    <property type="entry name" value="PAS domain"/>
    <property type="match status" value="2"/>
</dbReference>
<dbReference type="SMART" id="SM00448">
    <property type="entry name" value="REC"/>
    <property type="match status" value="2"/>
</dbReference>
<dbReference type="PROSITE" id="PS50112">
    <property type="entry name" value="PAS"/>
    <property type="match status" value="2"/>
</dbReference>
<sequence length="1631" mass="181846">MSSNSSNSLESVVKLLCLLTAAIGLVVIYGWYTHNETLIQINQAFVPMQYNTALGFLALGLGGFFMNKQYQRALYVVGSFLLLLGLITLSQFILGINLGIDQALMEHYINVRVTHPGRMAPDTAVCFALCGLGYIISTTQNKYSNAVLSILASCVLSFGLVAFAEYFTVETSWGWAGLTKMAVHTSFAFMLSALATFLYCYKEQLKHNYLSLYEHWLTIPIGIFGITLTLTSWQAIHRYYREVEDQYSMNSGLAAEGILICGIFATLSIIFIINAKDRAKTHKNQSSRINMPLVVVILGSILSFSIYQLLSTNIKTQTRLKFEHRVNQHGKTLEQGINFYIEVLRYVRNTYYVDDLITRAEFKSVTMSELNKFKGLLAIEWLPKVSHQSRSSFEKALSDELGIHYFLKSYDNEGNVIVAPEQPYYFPVAYVEPIKGNEPALGINPLLIASNDSVQGIQEAIANNSVSISSRIDLVQTPKEEFGVIINLPVYDQLKLADGVPYNDAVVGLIAGVIYLQPTFERILSNFLEPAGLNLTFSDDGAEKEHGFLYHHRSRVANVDDNLEFLQKEYNFDVANRHWTIHAQAANSKIYPSSSITNIIPPLTIFLISVTLAIMLRLIEKRIKERNLLIERITERENHFSALVNTIPGMAYTCDISDGMTMSFISHEVNKLTGYDVEHFTESHVITWRQLVHPDDIEHVEKTVSNACENHDTYTIEYRLCHRDGSTLWVYEQGQAEYDEKNEAIKIHGSVLDITDRKVNEQKFQGLLESAPDSLILVDKCGIIAFVNKQVENVLGYKTHELVGKKIDVLLPHDLRAAHPGMVSNYFKQPTVRAMGAGRDLTAIMKNGEPLSIEISLSPIETAEGMLVLAAIRDITARKTLEHELIEAKDKAESATQAKSDFLANMSHEIRTPMNAIIGMSQLALNTQLNAKQANYIDKVHRSAESLLGIINDILDFSKIESGKFDIEHIEFRLEDVFDNLANLVVLKAEEKNLELMFNIPDSVPTSLVGDPLRISQVLINLGNNAVKFTESGDIVISVEYIAKQDETVTLAFHVKDTGVGISPKQQQKLFQSFSQVDTSTTRKYGGTGLGLAISKRLVEMMGGKIWCKSQESQGSTFSFSIDLGLTKDAWIPKESSLLENLKVLVVDDNETSREILTSILSQFDLHVDQAIDGEQALTMLKAQDTTDNYNLVIMDWKMPKIDGIEATRLIQSDETLENIPTVIMVTAYGKEKAYRAAQEVVISSFLTKPVTPSSLLDSIMDALGRKVIDVSRSSARREHTQQLIDKLSGAKILLVEDNEINMELAVEILSSNGIIVSTAKNGAIAIEMLESQTFDGVLMDCQMPVLDGYEATKIIRHKEKFKDLPILAMTANAMVGDKEKVLAVGMNDHIAKPINVKDLFGSLSKWITPSSPQAVQKPKVVSAAEGDVEIPDMLGINKSLGLNTCQGNKHLHKKLLIKFTEREANFEERFREAVISDDIDTAVRFAHTLKGVAANIGASAIQSLALNLESATKTNTEMSQLLPYLLSLTIELNVAIDSILKAFNQLPIKTDIALKNDDKDFILARVDKLLVLLDDFDTDAIEAFEEIDEQSMLVTQSDLLAQVRKSIEDYDFEGAKTHVLDLQSHLNSQI</sequence>
<keyword evidence="22" id="KW-1185">Reference proteome</keyword>
<dbReference type="PANTHER" id="PTHR45339:SF1">
    <property type="entry name" value="HYBRID SIGNAL TRANSDUCTION HISTIDINE KINASE J"/>
    <property type="match status" value="1"/>
</dbReference>
<evidence type="ECO:0000256" key="4">
    <source>
        <dbReference type="ARBA" id="ARBA00022475"/>
    </source>
</evidence>
<dbReference type="Proteomes" id="UP001157133">
    <property type="component" value="Unassembled WGS sequence"/>
</dbReference>
<evidence type="ECO:0000256" key="12">
    <source>
        <dbReference type="PROSITE-ProRule" id="PRU00110"/>
    </source>
</evidence>
<evidence type="ECO:0000313" key="21">
    <source>
        <dbReference type="EMBL" id="GLX81025.1"/>
    </source>
</evidence>
<dbReference type="InterPro" id="IPR001789">
    <property type="entry name" value="Sig_transdc_resp-reg_receiver"/>
</dbReference>
<dbReference type="Gene3D" id="3.40.50.2300">
    <property type="match status" value="2"/>
</dbReference>
<dbReference type="RefSeq" id="WP_284206348.1">
    <property type="nucleotide sequence ID" value="NZ_BSSU01000002.1"/>
</dbReference>
<dbReference type="PROSITE" id="PS50110">
    <property type="entry name" value="RESPONSE_REGULATORY"/>
    <property type="match status" value="2"/>
</dbReference>
<feature type="domain" description="PAC" evidence="18">
    <location>
        <begin position="837"/>
        <end position="887"/>
    </location>
</feature>
<feature type="transmembrane region" description="Helical" evidence="14">
    <location>
        <begin position="119"/>
        <end position="136"/>
    </location>
</feature>
<dbReference type="PANTHER" id="PTHR45339">
    <property type="entry name" value="HYBRID SIGNAL TRANSDUCTION HISTIDINE KINASE J"/>
    <property type="match status" value="1"/>
</dbReference>
<dbReference type="SMART" id="SM00388">
    <property type="entry name" value="HisKA"/>
    <property type="match status" value="1"/>
</dbReference>
<dbReference type="InterPro" id="IPR036641">
    <property type="entry name" value="HPT_dom_sf"/>
</dbReference>
<feature type="modified residue" description="Phosphohistidine" evidence="12">
    <location>
        <position position="1488"/>
    </location>
</feature>
<feature type="transmembrane region" description="Helical" evidence="14">
    <location>
        <begin position="213"/>
        <end position="233"/>
    </location>
</feature>
<keyword evidence="4" id="KW-1003">Cell membrane</keyword>
<evidence type="ECO:0000259" key="19">
    <source>
        <dbReference type="PROSITE" id="PS50839"/>
    </source>
</evidence>
<dbReference type="InterPro" id="IPR000700">
    <property type="entry name" value="PAS-assoc_C"/>
</dbReference>
<feature type="transmembrane region" description="Helical" evidence="14">
    <location>
        <begin position="44"/>
        <end position="66"/>
    </location>
</feature>
<feature type="domain" description="Histidine kinase" evidence="15">
    <location>
        <begin position="905"/>
        <end position="1126"/>
    </location>
</feature>
<evidence type="ECO:0000256" key="11">
    <source>
        <dbReference type="ARBA" id="ARBA00023136"/>
    </source>
</evidence>
<dbReference type="PROSITE" id="PS50894">
    <property type="entry name" value="HPT"/>
    <property type="match status" value="1"/>
</dbReference>
<dbReference type="SMART" id="SM00387">
    <property type="entry name" value="HATPase_c"/>
    <property type="match status" value="1"/>
</dbReference>
<dbReference type="InterPro" id="IPR013655">
    <property type="entry name" value="PAS_fold_3"/>
</dbReference>
<dbReference type="InterPro" id="IPR011006">
    <property type="entry name" value="CheY-like_superfamily"/>
</dbReference>
<feature type="modified residue" description="4-aspartylphosphate" evidence="13">
    <location>
        <position position="1196"/>
    </location>
</feature>
<evidence type="ECO:0000256" key="2">
    <source>
        <dbReference type="ARBA" id="ARBA00004651"/>
    </source>
</evidence>
<feature type="transmembrane region" description="Helical" evidence="14">
    <location>
        <begin position="253"/>
        <end position="273"/>
    </location>
</feature>
<evidence type="ECO:0000256" key="8">
    <source>
        <dbReference type="ARBA" id="ARBA00022840"/>
    </source>
</evidence>
<dbReference type="Gene3D" id="3.30.565.10">
    <property type="entry name" value="Histidine kinase-like ATPase, C-terminal domain"/>
    <property type="match status" value="1"/>
</dbReference>
<evidence type="ECO:0000256" key="1">
    <source>
        <dbReference type="ARBA" id="ARBA00000085"/>
    </source>
</evidence>
<evidence type="ECO:0000256" key="3">
    <source>
        <dbReference type="ARBA" id="ARBA00012438"/>
    </source>
</evidence>
<feature type="transmembrane region" description="Helical" evidence="14">
    <location>
        <begin position="73"/>
        <end position="99"/>
    </location>
</feature>
<feature type="modified residue" description="4-aspartylphosphate" evidence="13">
    <location>
        <position position="1341"/>
    </location>
</feature>
<dbReference type="InterPro" id="IPR003661">
    <property type="entry name" value="HisK_dim/P_dom"/>
</dbReference>
<dbReference type="Pfam" id="PF00512">
    <property type="entry name" value="HisKA"/>
    <property type="match status" value="1"/>
</dbReference>
<dbReference type="PROSITE" id="PS50113">
    <property type="entry name" value="PAC"/>
    <property type="match status" value="2"/>
</dbReference>
<evidence type="ECO:0000256" key="7">
    <source>
        <dbReference type="ARBA" id="ARBA00022741"/>
    </source>
</evidence>
<evidence type="ECO:0000259" key="16">
    <source>
        <dbReference type="PROSITE" id="PS50110"/>
    </source>
</evidence>
<feature type="domain" description="Response regulatory" evidence="16">
    <location>
        <begin position="1143"/>
        <end position="1264"/>
    </location>
</feature>
<keyword evidence="10" id="KW-0902">Two-component regulatory system</keyword>
<dbReference type="SMART" id="SM00086">
    <property type="entry name" value="PAC"/>
    <property type="match status" value="2"/>
</dbReference>
<comment type="catalytic activity">
    <reaction evidence="1">
        <text>ATP + protein L-histidine = ADP + protein N-phospho-L-histidine.</text>
        <dbReference type="EC" id="2.7.13.3"/>
    </reaction>
</comment>
<dbReference type="Pfam" id="PF02518">
    <property type="entry name" value="HATPase_c"/>
    <property type="match status" value="1"/>
</dbReference>
<dbReference type="InterPro" id="IPR042240">
    <property type="entry name" value="CHASE_sf"/>
</dbReference>
<dbReference type="SUPFAM" id="SSF55874">
    <property type="entry name" value="ATPase domain of HSP90 chaperone/DNA topoisomerase II/histidine kinase"/>
    <property type="match status" value="1"/>
</dbReference>
<keyword evidence="9 14" id="KW-1133">Transmembrane helix</keyword>
<organism evidence="21 22">
    <name type="scientific">Thalassotalea eurytherma</name>
    <dbReference type="NCBI Taxonomy" id="1144278"/>
    <lineage>
        <taxon>Bacteria</taxon>
        <taxon>Pseudomonadati</taxon>
        <taxon>Pseudomonadota</taxon>
        <taxon>Gammaproteobacteria</taxon>
        <taxon>Alteromonadales</taxon>
        <taxon>Colwelliaceae</taxon>
        <taxon>Thalassotalea</taxon>
    </lineage>
</organism>
<feature type="domain" description="PAS" evidence="17">
    <location>
        <begin position="636"/>
        <end position="711"/>
    </location>
</feature>
<dbReference type="InterPro" id="IPR004358">
    <property type="entry name" value="Sig_transdc_His_kin-like_C"/>
</dbReference>
<keyword evidence="8" id="KW-0067">ATP-binding</keyword>
<evidence type="ECO:0000256" key="6">
    <source>
        <dbReference type="ARBA" id="ARBA00022692"/>
    </source>
</evidence>
<feature type="transmembrane region" description="Helical" evidence="14">
    <location>
        <begin position="148"/>
        <end position="169"/>
    </location>
</feature>
<protein>
    <recommendedName>
        <fullName evidence="3">histidine kinase</fullName>
        <ecNumber evidence="3">2.7.13.3</ecNumber>
    </recommendedName>
</protein>
<dbReference type="EC" id="2.7.13.3" evidence="3"/>
<dbReference type="Pfam" id="PF08447">
    <property type="entry name" value="PAS_3"/>
    <property type="match status" value="1"/>
</dbReference>
<dbReference type="NCBIfam" id="TIGR00229">
    <property type="entry name" value="sensory_box"/>
    <property type="match status" value="2"/>
</dbReference>
<dbReference type="InterPro" id="IPR008207">
    <property type="entry name" value="Sig_transdc_His_kin_Hpt_dom"/>
</dbReference>
<dbReference type="InterPro" id="IPR036890">
    <property type="entry name" value="HATPase_C_sf"/>
</dbReference>
<feature type="domain" description="HPt" evidence="20">
    <location>
        <begin position="1449"/>
        <end position="1544"/>
    </location>
</feature>
<feature type="domain" description="PAC" evidence="18">
    <location>
        <begin position="714"/>
        <end position="766"/>
    </location>
</feature>
<keyword evidence="5 13" id="KW-0597">Phosphoprotein</keyword>